<dbReference type="Gene3D" id="3.40.50.2300">
    <property type="match status" value="1"/>
</dbReference>
<keyword evidence="1" id="KW-0597">Phosphoprotein</keyword>
<organism evidence="4 5">
    <name type="scientific">Egicoccus halophilus</name>
    <dbReference type="NCBI Taxonomy" id="1670830"/>
    <lineage>
        <taxon>Bacteria</taxon>
        <taxon>Bacillati</taxon>
        <taxon>Actinomycetota</taxon>
        <taxon>Nitriliruptoria</taxon>
        <taxon>Egicoccales</taxon>
        <taxon>Egicoccaceae</taxon>
        <taxon>Egicoccus</taxon>
    </lineage>
</organism>
<sequence length="178" mass="18963">MSGAGPPRGTVAVRVRPVRPSEETEVRVRVLVVAENVSERLRAVSALALHADAVVTEAASGEEARQELLAEHDAYDVVVVDGDLQPRGGFAILYDLRQQATLQELTPLPSLVLISREQDRWLADWAGANDTMLKPVDSFRLSKRVKELVGQTAPPYGGSGGTAQQVAAALGETGDGGR</sequence>
<dbReference type="InterPro" id="IPR001789">
    <property type="entry name" value="Sig_transdc_resp-reg_receiver"/>
</dbReference>
<dbReference type="SUPFAM" id="SSF52172">
    <property type="entry name" value="CheY-like"/>
    <property type="match status" value="1"/>
</dbReference>
<protein>
    <recommendedName>
        <fullName evidence="3">Response regulatory domain-containing protein</fullName>
    </recommendedName>
</protein>
<dbReference type="EMBL" id="BMHA01000008">
    <property type="protein sequence ID" value="GGI07239.1"/>
    <property type="molecule type" value="Genomic_DNA"/>
</dbReference>
<evidence type="ECO:0000256" key="1">
    <source>
        <dbReference type="PROSITE-ProRule" id="PRU00169"/>
    </source>
</evidence>
<dbReference type="SMART" id="SM00448">
    <property type="entry name" value="REC"/>
    <property type="match status" value="1"/>
</dbReference>
<accession>A0A8J3AFX1</accession>
<dbReference type="AlphaFoldDB" id="A0A8J3AFX1"/>
<dbReference type="InterPro" id="IPR011006">
    <property type="entry name" value="CheY-like_superfamily"/>
</dbReference>
<feature type="domain" description="Response regulatory" evidence="3">
    <location>
        <begin position="29"/>
        <end position="149"/>
    </location>
</feature>
<evidence type="ECO:0000259" key="3">
    <source>
        <dbReference type="PROSITE" id="PS50110"/>
    </source>
</evidence>
<name>A0A8J3AFX1_9ACTN</name>
<gene>
    <name evidence="4" type="ORF">GCM10011354_23090</name>
</gene>
<feature type="modified residue" description="4-aspartylphosphate" evidence="1">
    <location>
        <position position="81"/>
    </location>
</feature>
<reference evidence="4" key="1">
    <citation type="journal article" date="2014" name="Int. J. Syst. Evol. Microbiol.">
        <title>Complete genome sequence of Corynebacterium casei LMG S-19264T (=DSM 44701T), isolated from a smear-ripened cheese.</title>
        <authorList>
            <consortium name="US DOE Joint Genome Institute (JGI-PGF)"/>
            <person name="Walter F."/>
            <person name="Albersmeier A."/>
            <person name="Kalinowski J."/>
            <person name="Ruckert C."/>
        </authorList>
    </citation>
    <scope>NUCLEOTIDE SEQUENCE</scope>
    <source>
        <strain evidence="4">CGMCC 1.14988</strain>
    </source>
</reference>
<dbReference type="Pfam" id="PF00072">
    <property type="entry name" value="Response_reg"/>
    <property type="match status" value="1"/>
</dbReference>
<evidence type="ECO:0000313" key="5">
    <source>
        <dbReference type="Proteomes" id="UP000650511"/>
    </source>
</evidence>
<comment type="caution">
    <text evidence="4">The sequence shown here is derived from an EMBL/GenBank/DDBJ whole genome shotgun (WGS) entry which is preliminary data.</text>
</comment>
<proteinExistence type="predicted"/>
<reference evidence="4" key="2">
    <citation type="submission" date="2020-09" db="EMBL/GenBank/DDBJ databases">
        <authorList>
            <person name="Sun Q."/>
            <person name="Zhou Y."/>
        </authorList>
    </citation>
    <scope>NUCLEOTIDE SEQUENCE</scope>
    <source>
        <strain evidence="4">CGMCC 1.14988</strain>
    </source>
</reference>
<evidence type="ECO:0000313" key="4">
    <source>
        <dbReference type="EMBL" id="GGI07239.1"/>
    </source>
</evidence>
<dbReference type="Proteomes" id="UP000650511">
    <property type="component" value="Unassembled WGS sequence"/>
</dbReference>
<dbReference type="PROSITE" id="PS50110">
    <property type="entry name" value="RESPONSE_REGULATORY"/>
    <property type="match status" value="1"/>
</dbReference>
<evidence type="ECO:0000256" key="2">
    <source>
        <dbReference type="SAM" id="MobiDB-lite"/>
    </source>
</evidence>
<dbReference type="GO" id="GO:0000160">
    <property type="term" value="P:phosphorelay signal transduction system"/>
    <property type="evidence" value="ECO:0007669"/>
    <property type="project" value="InterPro"/>
</dbReference>
<keyword evidence="5" id="KW-1185">Reference proteome</keyword>
<feature type="region of interest" description="Disordered" evidence="2">
    <location>
        <begin position="152"/>
        <end position="178"/>
    </location>
</feature>